<proteinExistence type="inferred from homology"/>
<comment type="similarity">
    <text evidence="1">Belongs to the 'GDSL' lipolytic enzyme family.</text>
</comment>
<dbReference type="SUPFAM" id="SSF52266">
    <property type="entry name" value="SGNH hydrolase"/>
    <property type="match status" value="1"/>
</dbReference>
<dbReference type="SMR" id="A0A194VHE9"/>
<evidence type="ECO:0000313" key="4">
    <source>
        <dbReference type="Proteomes" id="UP000078559"/>
    </source>
</evidence>
<dbReference type="Gene3D" id="3.40.50.1110">
    <property type="entry name" value="SGNH hydrolase"/>
    <property type="match status" value="1"/>
</dbReference>
<dbReference type="Proteomes" id="UP000078559">
    <property type="component" value="Unassembled WGS sequence"/>
</dbReference>
<dbReference type="OrthoDB" id="2141316at2759"/>
<organism evidence="3 4">
    <name type="scientific">Cytospora mali</name>
    <name type="common">Apple Valsa canker fungus</name>
    <name type="synonym">Valsa mali</name>
    <dbReference type="NCBI Taxonomy" id="578113"/>
    <lineage>
        <taxon>Eukaryota</taxon>
        <taxon>Fungi</taxon>
        <taxon>Dikarya</taxon>
        <taxon>Ascomycota</taxon>
        <taxon>Pezizomycotina</taxon>
        <taxon>Sordariomycetes</taxon>
        <taxon>Sordariomycetidae</taxon>
        <taxon>Diaporthales</taxon>
        <taxon>Cytosporaceae</taxon>
        <taxon>Cytospora</taxon>
    </lineage>
</organism>
<reference evidence="3" key="1">
    <citation type="submission" date="2014-12" db="EMBL/GenBank/DDBJ databases">
        <title>Genome Sequence of Valsa Canker Pathogens Uncovers a Specific Adaption of Colonization on Woody Bark.</title>
        <authorList>
            <person name="Yin Z."/>
            <person name="Liu H."/>
            <person name="Gao X."/>
            <person name="Li Z."/>
            <person name="Song N."/>
            <person name="Ke X."/>
            <person name="Dai Q."/>
            <person name="Wu Y."/>
            <person name="Sun Y."/>
            <person name="Xu J.-R."/>
            <person name="Kang Z.K."/>
            <person name="Wang L."/>
            <person name="Huang L."/>
        </authorList>
    </citation>
    <scope>NUCLEOTIDE SEQUENCE [LARGE SCALE GENOMIC DNA]</scope>
    <source>
        <strain evidence="3">03-8</strain>
    </source>
</reference>
<evidence type="ECO:0000313" key="3">
    <source>
        <dbReference type="EMBL" id="KUI63564.1"/>
    </source>
</evidence>
<dbReference type="AlphaFoldDB" id="A0A194VHE9"/>
<protein>
    <submittedName>
        <fullName evidence="3">Rhamnogalacturonan acetylesterase</fullName>
    </submittedName>
</protein>
<keyword evidence="2" id="KW-0378">Hydrolase</keyword>
<name>A0A194VHE9_CYTMA</name>
<evidence type="ECO:0000256" key="1">
    <source>
        <dbReference type="ARBA" id="ARBA00008668"/>
    </source>
</evidence>
<dbReference type="PANTHER" id="PTHR43695">
    <property type="entry name" value="PUTATIVE (AFU_ORTHOLOGUE AFUA_2G17250)-RELATED"/>
    <property type="match status" value="1"/>
</dbReference>
<dbReference type="InterPro" id="IPR036514">
    <property type="entry name" value="SGNH_hydro_sf"/>
</dbReference>
<evidence type="ECO:0000256" key="2">
    <source>
        <dbReference type="ARBA" id="ARBA00022801"/>
    </source>
</evidence>
<keyword evidence="4" id="KW-1185">Reference proteome</keyword>
<dbReference type="PANTHER" id="PTHR43695:SF1">
    <property type="entry name" value="RHAMNOGALACTURONAN ACETYLESTERASE"/>
    <property type="match status" value="1"/>
</dbReference>
<dbReference type="GO" id="GO:0016787">
    <property type="term" value="F:hydrolase activity"/>
    <property type="evidence" value="ECO:0007669"/>
    <property type="project" value="UniProtKB-KW"/>
</dbReference>
<dbReference type="EMBL" id="KN796113">
    <property type="protein sequence ID" value="KUI63564.1"/>
    <property type="molecule type" value="Genomic_DNA"/>
</dbReference>
<gene>
    <name evidence="3" type="ORF">VM1G_10328</name>
</gene>
<sequence>MAPGGGHNGTEGWGQYLQYSLDASKMTVNNSAYAGRSARTFTREGRFQNIFDQVQLGDWAIIEFGHNDGPAGPANDTKNRVDCPGIGSETCPVTYNNQTEIVQTYVTYLRNASSIFLSLGASVIISSQTPTNPYDNSNGTYSWVPTIYEWYSWYIVESLGGPNKGIYYVRHGDYGAQALRLMGKDTANFNFPMDHTHTSPWLADVFSRAFVLGVKCGTSHFQDFVVNTTSRIEGDQLGTCAMVNSTLPIKKRAIETISV</sequence>
<accession>A0A194VHE9</accession>
<dbReference type="InterPro" id="IPR037459">
    <property type="entry name" value="RhgT-like"/>
</dbReference>